<feature type="compositionally biased region" description="Gly residues" evidence="1">
    <location>
        <begin position="38"/>
        <end position="51"/>
    </location>
</feature>
<proteinExistence type="predicted"/>
<reference evidence="2 3" key="1">
    <citation type="journal article" date="2018" name="PLoS ONE">
        <title>The draft genome of Kipferlia bialata reveals reductive genome evolution in fornicate parasites.</title>
        <authorList>
            <person name="Tanifuji G."/>
            <person name="Takabayashi S."/>
            <person name="Kume K."/>
            <person name="Takagi M."/>
            <person name="Nakayama T."/>
            <person name="Kamikawa R."/>
            <person name="Inagaki Y."/>
            <person name="Hashimoto T."/>
        </authorList>
    </citation>
    <scope>NUCLEOTIDE SEQUENCE [LARGE SCALE GENOMIC DNA]</scope>
    <source>
        <strain evidence="2">NY0173</strain>
    </source>
</reference>
<sequence length="688" mass="72080">GLADYGQLFSHHADTSPSQIACIAGTLISMVSLSHAAGQGGRGRGRLGGRGGSREWERETDSSSDSEMEGERERESSSDRTMTQCRDFTLILSALLLSSAVSPPSDPTTSTPSSRGARGGGRLPTTPTPAGANGDMSPSAPPRVSPVDWITTAGLLARILFFLGEYRMCTDLLCAINARAAAHGSLGPLNALNGSYMNLVVTECSLLRKRGSREPLAALGRIVVPLRQGLALLPSAQAGLLCSYVLNLGLRVSGTTGGAKECVSEVPLSHSDTQSILSLMGLILSTLDREDALSLVGDDAETHLSSQALDVLGGLCTHTPHRTPPSPSPSLPMSVLPLVKASRLLSTAASTRRLALKPRVYIPIVLSLLCPSSPPVSTSLVSVVPLVCRFKPAEQVVLLSATVRALSLSLPVSRPIAARERAVYGDCVSLAADAILALPPSVPPLLSEVEALVVRDGTSASLADGAEEEGPSEHNTPAYLAAVSAALPLVQCVYGAGTHMPTQPLAALFRALATHTLARQRKYALAVPSLVSLVELVTGQTLTGGEAEGDGESDADMAQPPSPLVGLAVCTALLDCTWPASEAAVAAHLSKNRGRDRERERELRKEVGEDAKAVLEQERQVERRTLPAIAMSLTLLKCLEGVTEEERERETLAEEEAGPDAGAGCTSAAAVSTHQERVAKMEGYVGEW</sequence>
<feature type="compositionally biased region" description="Basic and acidic residues" evidence="1">
    <location>
        <begin position="52"/>
        <end position="61"/>
    </location>
</feature>
<protein>
    <submittedName>
        <fullName evidence="2">Uncharacterized protein</fullName>
    </submittedName>
</protein>
<dbReference type="AlphaFoldDB" id="A0A9K3GLM2"/>
<feature type="region of interest" description="Disordered" evidence="1">
    <location>
        <begin position="100"/>
        <end position="142"/>
    </location>
</feature>
<dbReference type="Proteomes" id="UP000265618">
    <property type="component" value="Unassembled WGS sequence"/>
</dbReference>
<gene>
    <name evidence="2" type="ORF">KIPB_008653</name>
</gene>
<organism evidence="2 3">
    <name type="scientific">Kipferlia bialata</name>
    <dbReference type="NCBI Taxonomy" id="797122"/>
    <lineage>
        <taxon>Eukaryota</taxon>
        <taxon>Metamonada</taxon>
        <taxon>Carpediemonas-like organisms</taxon>
        <taxon>Kipferlia</taxon>
    </lineage>
</organism>
<feature type="compositionally biased region" description="Basic and acidic residues" evidence="1">
    <location>
        <begin position="69"/>
        <end position="78"/>
    </location>
</feature>
<evidence type="ECO:0000313" key="2">
    <source>
        <dbReference type="EMBL" id="GIQ86745.1"/>
    </source>
</evidence>
<feature type="region of interest" description="Disordered" evidence="1">
    <location>
        <begin position="646"/>
        <end position="670"/>
    </location>
</feature>
<feature type="compositionally biased region" description="Low complexity" evidence="1">
    <location>
        <begin position="100"/>
        <end position="114"/>
    </location>
</feature>
<accession>A0A9K3GLM2</accession>
<dbReference type="EMBL" id="BDIP01002733">
    <property type="protein sequence ID" value="GIQ86745.1"/>
    <property type="molecule type" value="Genomic_DNA"/>
</dbReference>
<comment type="caution">
    <text evidence="2">The sequence shown here is derived from an EMBL/GenBank/DDBJ whole genome shotgun (WGS) entry which is preliminary data.</text>
</comment>
<name>A0A9K3GLM2_9EUKA</name>
<evidence type="ECO:0000313" key="3">
    <source>
        <dbReference type="Proteomes" id="UP000265618"/>
    </source>
</evidence>
<evidence type="ECO:0000256" key="1">
    <source>
        <dbReference type="SAM" id="MobiDB-lite"/>
    </source>
</evidence>
<feature type="non-terminal residue" evidence="2">
    <location>
        <position position="1"/>
    </location>
</feature>
<keyword evidence="3" id="KW-1185">Reference proteome</keyword>
<feature type="region of interest" description="Disordered" evidence="1">
    <location>
        <begin position="36"/>
        <end position="82"/>
    </location>
</feature>